<keyword evidence="1" id="KW-0479">Metal-binding</keyword>
<dbReference type="Pfam" id="PF22936">
    <property type="entry name" value="Pol_BBD"/>
    <property type="match status" value="1"/>
</dbReference>
<dbReference type="SUPFAM" id="SSF57756">
    <property type="entry name" value="Retrovirus zinc finger-like domains"/>
    <property type="match status" value="1"/>
</dbReference>
<feature type="compositionally biased region" description="Basic and acidic residues" evidence="2">
    <location>
        <begin position="282"/>
        <end position="293"/>
    </location>
</feature>
<gene>
    <name evidence="4" type="ORF">QE152_g36012</name>
</gene>
<evidence type="ECO:0000313" key="4">
    <source>
        <dbReference type="EMBL" id="KAK9687768.1"/>
    </source>
</evidence>
<evidence type="ECO:0000256" key="2">
    <source>
        <dbReference type="SAM" id="MobiDB-lite"/>
    </source>
</evidence>
<dbReference type="GO" id="GO:0008270">
    <property type="term" value="F:zinc ion binding"/>
    <property type="evidence" value="ECO:0007669"/>
    <property type="project" value="UniProtKB-KW"/>
</dbReference>
<dbReference type="InterPro" id="IPR001878">
    <property type="entry name" value="Znf_CCHC"/>
</dbReference>
<organism evidence="4 5">
    <name type="scientific">Popillia japonica</name>
    <name type="common">Japanese beetle</name>
    <dbReference type="NCBI Taxonomy" id="7064"/>
    <lineage>
        <taxon>Eukaryota</taxon>
        <taxon>Metazoa</taxon>
        <taxon>Ecdysozoa</taxon>
        <taxon>Arthropoda</taxon>
        <taxon>Hexapoda</taxon>
        <taxon>Insecta</taxon>
        <taxon>Pterygota</taxon>
        <taxon>Neoptera</taxon>
        <taxon>Endopterygota</taxon>
        <taxon>Coleoptera</taxon>
        <taxon>Polyphaga</taxon>
        <taxon>Scarabaeiformia</taxon>
        <taxon>Scarabaeidae</taxon>
        <taxon>Rutelinae</taxon>
        <taxon>Popillia</taxon>
    </lineage>
</organism>
<protein>
    <recommendedName>
        <fullName evidence="3">CCHC-type domain-containing protein</fullName>
    </recommendedName>
</protein>
<proteinExistence type="predicted"/>
<keyword evidence="1" id="KW-0862">Zinc</keyword>
<evidence type="ECO:0000259" key="3">
    <source>
        <dbReference type="PROSITE" id="PS50158"/>
    </source>
</evidence>
<dbReference type="EMBL" id="JASPKY010000625">
    <property type="protein sequence ID" value="KAK9687768.1"/>
    <property type="molecule type" value="Genomic_DNA"/>
</dbReference>
<dbReference type="Pfam" id="PF14223">
    <property type="entry name" value="Retrotran_gag_2"/>
    <property type="match status" value="1"/>
</dbReference>
<feature type="compositionally biased region" description="Acidic residues" evidence="2">
    <location>
        <begin position="264"/>
        <end position="274"/>
    </location>
</feature>
<feature type="compositionally biased region" description="Basic and acidic residues" evidence="2">
    <location>
        <begin position="252"/>
        <end position="263"/>
    </location>
</feature>
<name>A0AAW1IEG6_POPJA</name>
<reference evidence="4 5" key="1">
    <citation type="journal article" date="2024" name="BMC Genomics">
        <title>De novo assembly and annotation of Popillia japonica's genome with initial clues to its potential as an invasive pest.</title>
        <authorList>
            <person name="Cucini C."/>
            <person name="Boschi S."/>
            <person name="Funari R."/>
            <person name="Cardaioli E."/>
            <person name="Iannotti N."/>
            <person name="Marturano G."/>
            <person name="Paoli F."/>
            <person name="Bruttini M."/>
            <person name="Carapelli A."/>
            <person name="Frati F."/>
            <person name="Nardi F."/>
        </authorList>
    </citation>
    <scope>NUCLEOTIDE SEQUENCE [LARGE SCALE GENOMIC DNA]</scope>
    <source>
        <strain evidence="4">DMR45628</strain>
    </source>
</reference>
<dbReference type="InterPro" id="IPR054722">
    <property type="entry name" value="PolX-like_BBD"/>
</dbReference>
<keyword evidence="1" id="KW-0863">Zinc-finger</keyword>
<dbReference type="InterPro" id="IPR036875">
    <property type="entry name" value="Znf_CCHC_sf"/>
</dbReference>
<evidence type="ECO:0000313" key="5">
    <source>
        <dbReference type="Proteomes" id="UP001458880"/>
    </source>
</evidence>
<sequence length="343" mass="38813">MTLSQQLTTMGKPIDDEFLGVIMLQGLPQEYEPMVMALENSLTEITSNFVKLKLLQDEKWNSKQIEEGERALVSKPFKKSHKKPYCWNCHQPGHYKNNCFKKNREQAKHNEGKKDDKKALLTAFSAFVHSDSSWFVDSGATTHMTPRKDWLINHNSSVCIQQEICVGNGEKIKCHGTGEVLVDLNEKLTKTIKDVIEHSIARDVVFDENELTNCPSSSTNQDINAPLVNIPTNDVMEETTADNSENLEHSVLDEENPLEHSVLDEENPSSEDSPEYAPSDGQDDHEAESKDSPEYAPSDGQDDHEAESSSQRYPQRLRKAKQYPDFVSYLCSSFEEPLCCVSR</sequence>
<feature type="region of interest" description="Disordered" evidence="2">
    <location>
        <begin position="252"/>
        <end position="317"/>
    </location>
</feature>
<accession>A0AAW1IEG6</accession>
<dbReference type="GO" id="GO:0003676">
    <property type="term" value="F:nucleic acid binding"/>
    <property type="evidence" value="ECO:0007669"/>
    <property type="project" value="InterPro"/>
</dbReference>
<evidence type="ECO:0000256" key="1">
    <source>
        <dbReference type="PROSITE-ProRule" id="PRU00047"/>
    </source>
</evidence>
<feature type="domain" description="CCHC-type" evidence="3">
    <location>
        <begin position="86"/>
        <end position="99"/>
    </location>
</feature>
<comment type="caution">
    <text evidence="4">The sequence shown here is derived from an EMBL/GenBank/DDBJ whole genome shotgun (WGS) entry which is preliminary data.</text>
</comment>
<dbReference type="AlphaFoldDB" id="A0AAW1IEG6"/>
<dbReference type="Proteomes" id="UP001458880">
    <property type="component" value="Unassembled WGS sequence"/>
</dbReference>
<keyword evidence="5" id="KW-1185">Reference proteome</keyword>
<dbReference type="PROSITE" id="PS50158">
    <property type="entry name" value="ZF_CCHC"/>
    <property type="match status" value="1"/>
</dbReference>